<dbReference type="NCBIfam" id="TIGR00061">
    <property type="entry name" value="L21"/>
    <property type="match status" value="1"/>
</dbReference>
<dbReference type="Pfam" id="PF00829">
    <property type="entry name" value="Ribosomal_L21p"/>
    <property type="match status" value="1"/>
</dbReference>
<dbReference type="Proteomes" id="UP000298566">
    <property type="component" value="Chromosome"/>
</dbReference>
<dbReference type="InterPro" id="IPR036164">
    <property type="entry name" value="bL21-like_sf"/>
</dbReference>
<name>A0A4D6Y2M5_BUCMH</name>
<dbReference type="GO" id="GO:1990904">
    <property type="term" value="C:ribonucleoprotein complex"/>
    <property type="evidence" value="ECO:0007669"/>
    <property type="project" value="UniProtKB-KW"/>
</dbReference>
<dbReference type="PROSITE" id="PS01169">
    <property type="entry name" value="RIBOSOMAL_L21"/>
    <property type="match status" value="1"/>
</dbReference>
<evidence type="ECO:0000313" key="9">
    <source>
        <dbReference type="Proteomes" id="UP000298566"/>
    </source>
</evidence>
<dbReference type="InterPro" id="IPR028909">
    <property type="entry name" value="bL21-like"/>
</dbReference>
<dbReference type="InterPro" id="IPR001787">
    <property type="entry name" value="Ribosomal_bL21"/>
</dbReference>
<dbReference type="EMBL" id="CP033004">
    <property type="protein sequence ID" value="QCI23367.1"/>
    <property type="molecule type" value="Genomic_DNA"/>
</dbReference>
<evidence type="ECO:0000256" key="2">
    <source>
        <dbReference type="ARBA" id="ARBA00022730"/>
    </source>
</evidence>
<gene>
    <name evidence="6 8" type="primary">rplU</name>
    <name evidence="8" type="ORF">D9V73_01790</name>
</gene>
<evidence type="ECO:0000256" key="6">
    <source>
        <dbReference type="HAMAP-Rule" id="MF_01363"/>
    </source>
</evidence>
<evidence type="ECO:0000256" key="5">
    <source>
        <dbReference type="ARBA" id="ARBA00023274"/>
    </source>
</evidence>
<keyword evidence="4 6" id="KW-0689">Ribosomal protein</keyword>
<evidence type="ECO:0000256" key="4">
    <source>
        <dbReference type="ARBA" id="ARBA00022980"/>
    </source>
</evidence>
<proteinExistence type="inferred from homology"/>
<comment type="function">
    <text evidence="6 7">This protein binds to 23S rRNA in the presence of protein L20.</text>
</comment>
<dbReference type="PANTHER" id="PTHR21349:SF0">
    <property type="entry name" value="LARGE RIBOSOMAL SUBUNIT PROTEIN BL21M"/>
    <property type="match status" value="1"/>
</dbReference>
<protein>
    <recommendedName>
        <fullName evidence="6">Large ribosomal subunit protein bL21</fullName>
    </recommendedName>
</protein>
<dbReference type="GO" id="GO:0006412">
    <property type="term" value="P:translation"/>
    <property type="evidence" value="ECO:0007669"/>
    <property type="project" value="UniProtKB-UniRule"/>
</dbReference>
<dbReference type="GO" id="GO:0005840">
    <property type="term" value="C:ribosome"/>
    <property type="evidence" value="ECO:0007669"/>
    <property type="project" value="UniProtKB-KW"/>
</dbReference>
<organism evidence="8 9">
    <name type="scientific">Buchnera aphidicola subsp. Melaphis rhois</name>
    <dbReference type="NCBI Taxonomy" id="118103"/>
    <lineage>
        <taxon>Bacteria</taxon>
        <taxon>Pseudomonadati</taxon>
        <taxon>Pseudomonadota</taxon>
        <taxon>Gammaproteobacteria</taxon>
        <taxon>Enterobacterales</taxon>
        <taxon>Erwiniaceae</taxon>
        <taxon>Buchnera</taxon>
    </lineage>
</organism>
<dbReference type="GO" id="GO:0005737">
    <property type="term" value="C:cytoplasm"/>
    <property type="evidence" value="ECO:0007669"/>
    <property type="project" value="UniProtKB-ARBA"/>
</dbReference>
<keyword evidence="2 6" id="KW-0699">rRNA-binding</keyword>
<dbReference type="GO" id="GO:0003735">
    <property type="term" value="F:structural constituent of ribosome"/>
    <property type="evidence" value="ECO:0007669"/>
    <property type="project" value="InterPro"/>
</dbReference>
<comment type="subunit">
    <text evidence="6">Part of the 50S ribosomal subunit. Contacts protein L20.</text>
</comment>
<evidence type="ECO:0000256" key="3">
    <source>
        <dbReference type="ARBA" id="ARBA00022884"/>
    </source>
</evidence>
<evidence type="ECO:0000256" key="7">
    <source>
        <dbReference type="RuleBase" id="RU000562"/>
    </source>
</evidence>
<sequence length="108" mass="12616">MYAIFMNGGKQYKVKKGQIIKLEKLNNSVQTQLKFETVLMISDNKEVKIGQPILLDSYILADIVCHGRNKKINIIKFNRRKHYKKHQGHRQSFTKVLITEIHTYQGVS</sequence>
<dbReference type="RefSeq" id="WP_158336576.1">
    <property type="nucleotide sequence ID" value="NZ_CP033004.1"/>
</dbReference>
<reference evidence="8 9" key="1">
    <citation type="submission" date="2018-10" db="EMBL/GenBank/DDBJ databases">
        <title>Comparative functional genomics of the obligate endosymbiont Buchnera aphidicola.</title>
        <authorList>
            <person name="Chong R.A."/>
        </authorList>
    </citation>
    <scope>NUCLEOTIDE SEQUENCE [LARGE SCALE GENOMIC DNA]</scope>
    <source>
        <strain evidence="8 9">Mrh</strain>
    </source>
</reference>
<dbReference type="InterPro" id="IPR018258">
    <property type="entry name" value="Ribosomal_bL21_CS"/>
</dbReference>
<comment type="similarity">
    <text evidence="1 6 7">Belongs to the bacterial ribosomal protein bL21 family.</text>
</comment>
<evidence type="ECO:0000256" key="1">
    <source>
        <dbReference type="ARBA" id="ARBA00008563"/>
    </source>
</evidence>
<accession>A0A4D6Y2M5</accession>
<dbReference type="GO" id="GO:0019843">
    <property type="term" value="F:rRNA binding"/>
    <property type="evidence" value="ECO:0007669"/>
    <property type="project" value="UniProtKB-UniRule"/>
</dbReference>
<dbReference type="PANTHER" id="PTHR21349">
    <property type="entry name" value="50S RIBOSOMAL PROTEIN L21"/>
    <property type="match status" value="1"/>
</dbReference>
<keyword evidence="5 6" id="KW-0687">Ribonucleoprotein</keyword>
<dbReference type="HAMAP" id="MF_01363">
    <property type="entry name" value="Ribosomal_bL21"/>
    <property type="match status" value="1"/>
</dbReference>
<dbReference type="AlphaFoldDB" id="A0A4D6Y2M5"/>
<evidence type="ECO:0000313" key="8">
    <source>
        <dbReference type="EMBL" id="QCI23367.1"/>
    </source>
</evidence>
<dbReference type="OrthoDB" id="9813334at2"/>
<keyword evidence="3 6" id="KW-0694">RNA-binding</keyword>
<dbReference type="SUPFAM" id="SSF141091">
    <property type="entry name" value="L21p-like"/>
    <property type="match status" value="1"/>
</dbReference>